<dbReference type="RefSeq" id="WP_207702795.1">
    <property type="nucleotide sequence ID" value="NZ_JAFREL020000001.1"/>
</dbReference>
<reference evidence="2 3" key="2">
    <citation type="submission" date="2024-02" db="EMBL/GenBank/DDBJ databases">
        <title>The Genome Sequence of Enterococcus sp. DIV0159.</title>
        <authorList>
            <person name="Earl A."/>
            <person name="Manson A."/>
            <person name="Gilmore M."/>
            <person name="Sanders J."/>
            <person name="Shea T."/>
            <person name="Howe W."/>
            <person name="Livny J."/>
            <person name="Cuomo C."/>
            <person name="Neafsey D."/>
            <person name="Birren B."/>
        </authorList>
    </citation>
    <scope>NUCLEOTIDE SEQUENCE [LARGE SCALE GENOMIC DNA]</scope>
    <source>
        <strain evidence="2 3">665A</strain>
    </source>
</reference>
<name>A0ABV0EM20_9ENTE</name>
<proteinExistence type="predicted"/>
<comment type="caution">
    <text evidence="2">The sequence shown here is derived from an EMBL/GenBank/DDBJ whole genome shotgun (WGS) entry which is preliminary data.</text>
</comment>
<protein>
    <submittedName>
        <fullName evidence="2">Uncharacterized protein</fullName>
    </submittedName>
</protein>
<keyword evidence="1" id="KW-0732">Signal</keyword>
<sequence length="79" mass="9038">MKKILIVTGMLVALVFPVVGEATAVDVYDSMPIAQTQSISPRALYSYLFPYVPPKTFNGRTRIYYEYVAKEKVYIGYYQ</sequence>
<accession>A0ABV0EM20</accession>
<dbReference type="EMBL" id="JAFREL020000001">
    <property type="protein sequence ID" value="MEO1768489.1"/>
    <property type="molecule type" value="Genomic_DNA"/>
</dbReference>
<feature type="signal peptide" evidence="1">
    <location>
        <begin position="1"/>
        <end position="24"/>
    </location>
</feature>
<reference evidence="2 3" key="1">
    <citation type="submission" date="2021-03" db="EMBL/GenBank/DDBJ databases">
        <authorList>
            <person name="Gilmore M.S."/>
            <person name="Schwartzman J."/>
            <person name="Van Tyne D."/>
            <person name="Martin M."/>
            <person name="Earl A.M."/>
            <person name="Manson A.L."/>
            <person name="Straub T."/>
            <person name="Salamzade R."/>
            <person name="Saavedra J."/>
            <person name="Lebreton F."/>
            <person name="Prichula J."/>
            <person name="Schaufler K."/>
            <person name="Gaca A."/>
            <person name="Sgardioli B."/>
            <person name="Wagenaar J."/>
            <person name="Strong T."/>
        </authorList>
    </citation>
    <scope>NUCLEOTIDE SEQUENCE [LARGE SCALE GENOMIC DNA]</scope>
    <source>
        <strain evidence="2 3">665A</strain>
    </source>
</reference>
<evidence type="ECO:0000313" key="2">
    <source>
        <dbReference type="EMBL" id="MEO1768489.1"/>
    </source>
</evidence>
<organism evidence="2 3">
    <name type="scientific">Candidatus Enterococcus ferrettii</name>
    <dbReference type="NCBI Taxonomy" id="2815324"/>
    <lineage>
        <taxon>Bacteria</taxon>
        <taxon>Bacillati</taxon>
        <taxon>Bacillota</taxon>
        <taxon>Bacilli</taxon>
        <taxon>Lactobacillales</taxon>
        <taxon>Enterococcaceae</taxon>
        <taxon>Enterococcus</taxon>
    </lineage>
</organism>
<gene>
    <name evidence="2" type="ORF">JZO67_000400</name>
</gene>
<dbReference type="Proteomes" id="UP000664357">
    <property type="component" value="Unassembled WGS sequence"/>
</dbReference>
<feature type="chain" id="PRO_5046592395" evidence="1">
    <location>
        <begin position="25"/>
        <end position="79"/>
    </location>
</feature>
<evidence type="ECO:0000313" key="3">
    <source>
        <dbReference type="Proteomes" id="UP000664357"/>
    </source>
</evidence>
<keyword evidence="3" id="KW-1185">Reference proteome</keyword>
<evidence type="ECO:0000256" key="1">
    <source>
        <dbReference type="SAM" id="SignalP"/>
    </source>
</evidence>